<dbReference type="EMBL" id="JAUSVV010000020">
    <property type="protein sequence ID" value="MDQ0445046.1"/>
    <property type="molecule type" value="Genomic_DNA"/>
</dbReference>
<gene>
    <name evidence="3" type="ORF">QO016_004573</name>
</gene>
<feature type="region of interest" description="Disordered" evidence="1">
    <location>
        <begin position="156"/>
        <end position="177"/>
    </location>
</feature>
<evidence type="ECO:0000259" key="2">
    <source>
        <dbReference type="Pfam" id="PF16998"/>
    </source>
</evidence>
<protein>
    <submittedName>
        <fullName evidence="3">Surface antigen</fullName>
    </submittedName>
</protein>
<sequence length="177" mass="18458">MVSRHCKELRTLVPAGAALCVVGLLAGCSQPLLLFRGTPEPAVTAEEPVTTGSIQPRSKTFGGDLTGEDWRRAQAALSVALDPQGNGRPVKWDNPDSGMHGSVNPTGLPYVADDQICRNFLASVIGSEKSRFVRGTGCKPSGGDWTLKAIRTAAAPAKDLGKDSAKDSAKGSDKGVD</sequence>
<organism evidence="3 4">
    <name type="scientific">Methylobacterium persicinum</name>
    <dbReference type="NCBI Taxonomy" id="374426"/>
    <lineage>
        <taxon>Bacteria</taxon>
        <taxon>Pseudomonadati</taxon>
        <taxon>Pseudomonadota</taxon>
        <taxon>Alphaproteobacteria</taxon>
        <taxon>Hyphomicrobiales</taxon>
        <taxon>Methylobacteriaceae</taxon>
        <taxon>Methylobacterium</taxon>
    </lineage>
</organism>
<dbReference type="Proteomes" id="UP001236369">
    <property type="component" value="Unassembled WGS sequence"/>
</dbReference>
<keyword evidence="4" id="KW-1185">Reference proteome</keyword>
<dbReference type="RefSeq" id="WP_238253187.1">
    <property type="nucleotide sequence ID" value="NZ_BPQX01000072.1"/>
</dbReference>
<name>A0ABU0HU66_9HYPH</name>
<feature type="compositionally biased region" description="Basic and acidic residues" evidence="1">
    <location>
        <begin position="159"/>
        <end position="177"/>
    </location>
</feature>
<comment type="caution">
    <text evidence="3">The sequence shown here is derived from an EMBL/GenBank/DDBJ whole genome shotgun (WGS) entry which is preliminary data.</text>
</comment>
<dbReference type="Pfam" id="PF16998">
    <property type="entry name" value="17kDa_Anti_2"/>
    <property type="match status" value="1"/>
</dbReference>
<dbReference type="PROSITE" id="PS51257">
    <property type="entry name" value="PROKAR_LIPOPROTEIN"/>
    <property type="match status" value="1"/>
</dbReference>
<evidence type="ECO:0000256" key="1">
    <source>
        <dbReference type="SAM" id="MobiDB-lite"/>
    </source>
</evidence>
<evidence type="ECO:0000313" key="4">
    <source>
        <dbReference type="Proteomes" id="UP001236369"/>
    </source>
</evidence>
<proteinExistence type="predicted"/>
<reference evidence="3 4" key="1">
    <citation type="submission" date="2023-07" db="EMBL/GenBank/DDBJ databases">
        <title>Genomic Encyclopedia of Type Strains, Phase IV (KMG-IV): sequencing the most valuable type-strain genomes for metagenomic binning, comparative biology and taxonomic classification.</title>
        <authorList>
            <person name="Goeker M."/>
        </authorList>
    </citation>
    <scope>NUCLEOTIDE SEQUENCE [LARGE SCALE GENOMIC DNA]</scope>
    <source>
        <strain evidence="3 4">DSM 19562</strain>
    </source>
</reference>
<dbReference type="InterPro" id="IPR032635">
    <property type="entry name" value="Anti_2"/>
</dbReference>
<feature type="region of interest" description="Disordered" evidence="1">
    <location>
        <begin position="81"/>
        <end position="100"/>
    </location>
</feature>
<accession>A0ABU0HU66</accession>
<evidence type="ECO:0000313" key="3">
    <source>
        <dbReference type="EMBL" id="MDQ0445046.1"/>
    </source>
</evidence>
<feature type="domain" description="Surface antigen" evidence="2">
    <location>
        <begin position="44"/>
        <end position="150"/>
    </location>
</feature>